<dbReference type="EC" id="3.1.3.48" evidence="2"/>
<evidence type="ECO:0000256" key="5">
    <source>
        <dbReference type="SAM" id="MobiDB-lite"/>
    </source>
</evidence>
<dbReference type="OrthoDB" id="165342at2759"/>
<comment type="similarity">
    <text evidence="1">Belongs to the protein-tyrosine phosphatase family. Non-receptor class dual specificity subfamily.</text>
</comment>
<dbReference type="GO" id="GO:0005737">
    <property type="term" value="C:cytoplasm"/>
    <property type="evidence" value="ECO:0007669"/>
    <property type="project" value="TreeGrafter"/>
</dbReference>
<accession>A0A0N4VH65</accession>
<dbReference type="InterPro" id="IPR000387">
    <property type="entry name" value="Tyr_Pase_dom"/>
</dbReference>
<feature type="compositionally biased region" description="Polar residues" evidence="5">
    <location>
        <begin position="454"/>
        <end position="473"/>
    </location>
</feature>
<evidence type="ECO:0000313" key="10">
    <source>
        <dbReference type="WBParaSite" id="EVEC_0001016601-mRNA-1"/>
    </source>
</evidence>
<dbReference type="AlphaFoldDB" id="A0A0N4VH65"/>
<keyword evidence="4" id="KW-0904">Protein phosphatase</keyword>
<evidence type="ECO:0000256" key="4">
    <source>
        <dbReference type="ARBA" id="ARBA00022912"/>
    </source>
</evidence>
<reference evidence="8 9" key="2">
    <citation type="submission" date="2018-10" db="EMBL/GenBank/DDBJ databases">
        <authorList>
            <consortium name="Pathogen Informatics"/>
        </authorList>
    </citation>
    <scope>NUCLEOTIDE SEQUENCE [LARGE SCALE GENOMIC DNA]</scope>
</reference>
<evidence type="ECO:0000256" key="3">
    <source>
        <dbReference type="ARBA" id="ARBA00022801"/>
    </source>
</evidence>
<dbReference type="PRINTS" id="PR01764">
    <property type="entry name" value="MAPKPHPHTASE"/>
</dbReference>
<feature type="region of interest" description="Disordered" evidence="5">
    <location>
        <begin position="495"/>
        <end position="522"/>
    </location>
</feature>
<dbReference type="InterPro" id="IPR016130">
    <property type="entry name" value="Tyr_Pase_AS"/>
</dbReference>
<proteinExistence type="inferred from homology"/>
<dbReference type="Proteomes" id="UP000274131">
    <property type="component" value="Unassembled WGS sequence"/>
</dbReference>
<dbReference type="PROSITE" id="PS50056">
    <property type="entry name" value="TYR_PHOSPHATASE_2"/>
    <property type="match status" value="1"/>
</dbReference>
<reference evidence="10" key="1">
    <citation type="submission" date="2017-02" db="UniProtKB">
        <authorList>
            <consortium name="WormBaseParasite"/>
        </authorList>
    </citation>
    <scope>IDENTIFICATION</scope>
</reference>
<dbReference type="Pfam" id="PF00782">
    <property type="entry name" value="DSPc"/>
    <property type="match status" value="1"/>
</dbReference>
<dbReference type="WBParaSite" id="EVEC_0001016601-mRNA-1">
    <property type="protein sequence ID" value="EVEC_0001016601-mRNA-1"/>
    <property type="gene ID" value="EVEC_0001016601"/>
</dbReference>
<feature type="domain" description="Tyrosine specific protein phosphatases" evidence="7">
    <location>
        <begin position="127"/>
        <end position="187"/>
    </location>
</feature>
<evidence type="ECO:0000259" key="6">
    <source>
        <dbReference type="PROSITE" id="PS50054"/>
    </source>
</evidence>
<feature type="domain" description="Tyrosine-protein phosphatase" evidence="6">
    <location>
        <begin position="63"/>
        <end position="206"/>
    </location>
</feature>
<name>A0A0N4VH65_ENTVE</name>
<dbReference type="PROSITE" id="PS00383">
    <property type="entry name" value="TYR_PHOSPHATASE_1"/>
    <property type="match status" value="1"/>
</dbReference>
<dbReference type="InterPro" id="IPR029021">
    <property type="entry name" value="Prot-tyrosine_phosphatase-like"/>
</dbReference>
<gene>
    <name evidence="8" type="ORF">EVEC_LOCUS9512</name>
</gene>
<evidence type="ECO:0000256" key="2">
    <source>
        <dbReference type="ARBA" id="ARBA00013064"/>
    </source>
</evidence>
<dbReference type="EMBL" id="UXUI01010106">
    <property type="protein sequence ID" value="VDD94761.1"/>
    <property type="molecule type" value="Genomic_DNA"/>
</dbReference>
<keyword evidence="9" id="KW-1185">Reference proteome</keyword>
<evidence type="ECO:0000313" key="9">
    <source>
        <dbReference type="Proteomes" id="UP000274131"/>
    </source>
</evidence>
<organism evidence="10">
    <name type="scientific">Enterobius vermicularis</name>
    <name type="common">Human pinworm</name>
    <dbReference type="NCBI Taxonomy" id="51028"/>
    <lineage>
        <taxon>Eukaryota</taxon>
        <taxon>Metazoa</taxon>
        <taxon>Ecdysozoa</taxon>
        <taxon>Nematoda</taxon>
        <taxon>Chromadorea</taxon>
        <taxon>Rhabditida</taxon>
        <taxon>Spirurina</taxon>
        <taxon>Oxyuridomorpha</taxon>
        <taxon>Oxyuroidea</taxon>
        <taxon>Oxyuridae</taxon>
        <taxon>Enterobius</taxon>
    </lineage>
</organism>
<dbReference type="InterPro" id="IPR008343">
    <property type="entry name" value="MKP"/>
</dbReference>
<dbReference type="PANTHER" id="PTHR10159">
    <property type="entry name" value="DUAL SPECIFICITY PROTEIN PHOSPHATASE"/>
    <property type="match status" value="1"/>
</dbReference>
<dbReference type="GO" id="GO:0043409">
    <property type="term" value="P:negative regulation of MAPK cascade"/>
    <property type="evidence" value="ECO:0007669"/>
    <property type="project" value="TreeGrafter"/>
</dbReference>
<dbReference type="Gene3D" id="3.90.190.10">
    <property type="entry name" value="Protein tyrosine phosphatase superfamily"/>
    <property type="match status" value="1"/>
</dbReference>
<dbReference type="SMART" id="SM00195">
    <property type="entry name" value="DSPc"/>
    <property type="match status" value="1"/>
</dbReference>
<evidence type="ECO:0000313" key="8">
    <source>
        <dbReference type="EMBL" id="VDD94761.1"/>
    </source>
</evidence>
<dbReference type="SUPFAM" id="SSF52799">
    <property type="entry name" value="(Phosphotyrosine protein) phosphatases II"/>
    <property type="match status" value="1"/>
</dbReference>
<dbReference type="PANTHER" id="PTHR10159:SF533">
    <property type="entry name" value="TYROSINE-PROTEIN PHOSPHATASE VHP-1"/>
    <property type="match status" value="1"/>
</dbReference>
<evidence type="ECO:0000256" key="1">
    <source>
        <dbReference type="ARBA" id="ARBA00008601"/>
    </source>
</evidence>
<protein>
    <recommendedName>
        <fullName evidence="2">protein-tyrosine-phosphatase</fullName>
        <ecNumber evidence="2">3.1.3.48</ecNumber>
    </recommendedName>
</protein>
<evidence type="ECO:0000259" key="7">
    <source>
        <dbReference type="PROSITE" id="PS50056"/>
    </source>
</evidence>
<feature type="region of interest" description="Disordered" evidence="5">
    <location>
        <begin position="454"/>
        <end position="480"/>
    </location>
</feature>
<sequence>MVVHPSHFKRPSSLALKSQGGFADFHRRFPQLCESSNNSRSLDLSQTEMLQPNCSSLPIIPKGPTKILPFLYLGSEKDAVDTETLEKYGIKYVINISVDCPQSECVKQDGHFMRIPINDSYGEKLLPYFNDAFKFLDKVSQSGSVVLIHCLAGISRSPTLAIAYVMRQNKWSAEKAYRFVKEKRPSVAPNFNFMGQLLDYEKQLIAKCGTLASFAAEDSPNMPFSSGGSGKAKKSKLVDEEFTAKVAKPSGCNTNPSKVEVVRPRGLWESEMKEPSSKTNMNGKRVMETTAASLNDHQKNRVFANYVLPNHIDRPSALSCLKARKAVYKPQAADELPSPSAEFSKLSFTPSPGVELSASNPFFPSCSTSAIRLPSPTASLSAENPSFQGPESFQKGMLGNGDNERFPFFYDCYSHCSKRINCLSSSTTLETSLASRSSLLNSLASAPPMLNASPLSNSSVKSHSEYECQQDSPESGFVDNVEDYSGKSIAVNQVKFPKEPDPYRDADRESLGSTGSLEIIVK</sequence>
<keyword evidence="3" id="KW-0378">Hydrolase</keyword>
<dbReference type="InterPro" id="IPR000340">
    <property type="entry name" value="Dual-sp_phosphatase_cat-dom"/>
</dbReference>
<dbReference type="GO" id="GO:0033550">
    <property type="term" value="F:MAP kinase tyrosine phosphatase activity"/>
    <property type="evidence" value="ECO:0007669"/>
    <property type="project" value="TreeGrafter"/>
</dbReference>
<dbReference type="GO" id="GO:0017017">
    <property type="term" value="F:MAP kinase tyrosine/serine/threonine phosphatase activity"/>
    <property type="evidence" value="ECO:0007669"/>
    <property type="project" value="InterPro"/>
</dbReference>
<dbReference type="PROSITE" id="PS50054">
    <property type="entry name" value="TYR_PHOSPHATASE_DUAL"/>
    <property type="match status" value="1"/>
</dbReference>
<dbReference type="GO" id="GO:0008330">
    <property type="term" value="F:protein tyrosine/threonine phosphatase activity"/>
    <property type="evidence" value="ECO:0007669"/>
    <property type="project" value="TreeGrafter"/>
</dbReference>
<dbReference type="InterPro" id="IPR020422">
    <property type="entry name" value="TYR_PHOSPHATASE_DUAL_dom"/>
</dbReference>
<feature type="compositionally biased region" description="Basic and acidic residues" evidence="5">
    <location>
        <begin position="496"/>
        <end position="510"/>
    </location>
</feature>
<dbReference type="STRING" id="51028.A0A0N4VH65"/>